<reference evidence="3 4" key="1">
    <citation type="journal article" date="2003" name="PLoS Biol.">
        <title>The genome sequence of Caenorhabditis briggsae: a platform for comparative genomics.</title>
        <authorList>
            <person name="Stein L.D."/>
            <person name="Bao Z."/>
            <person name="Blasiar D."/>
            <person name="Blumenthal T."/>
            <person name="Brent M.R."/>
            <person name="Chen N."/>
            <person name="Chinwalla A."/>
            <person name="Clarke L."/>
            <person name="Clee C."/>
            <person name="Coghlan A."/>
            <person name="Coulson A."/>
            <person name="D'Eustachio P."/>
            <person name="Fitch D.H."/>
            <person name="Fulton L.A."/>
            <person name="Fulton R.E."/>
            <person name="Griffiths-Jones S."/>
            <person name="Harris T.W."/>
            <person name="Hillier L.W."/>
            <person name="Kamath R."/>
            <person name="Kuwabara P.E."/>
            <person name="Mardis E.R."/>
            <person name="Marra M.A."/>
            <person name="Miner T.L."/>
            <person name="Minx P."/>
            <person name="Mullikin J.C."/>
            <person name="Plumb R.W."/>
            <person name="Rogers J."/>
            <person name="Schein J.E."/>
            <person name="Sohrmann M."/>
            <person name="Spieth J."/>
            <person name="Stajich J.E."/>
            <person name="Wei C."/>
            <person name="Willey D."/>
            <person name="Wilson R.K."/>
            <person name="Durbin R."/>
            <person name="Waterston R.H."/>
        </authorList>
    </citation>
    <scope>NUCLEOTIDE SEQUENCE [LARGE SCALE GENOMIC DNA]</scope>
    <source>
        <strain evidence="3 4">AF16</strain>
    </source>
</reference>
<dbReference type="RefSeq" id="XP_045091966.1">
    <property type="nucleotide sequence ID" value="XM_045238967.1"/>
</dbReference>
<feature type="region of interest" description="Disordered" evidence="2">
    <location>
        <begin position="26"/>
        <end position="45"/>
    </location>
</feature>
<dbReference type="InParanoid" id="A8WRI7"/>
<feature type="coiled-coil region" evidence="1">
    <location>
        <begin position="698"/>
        <end position="879"/>
    </location>
</feature>
<feature type="region of interest" description="Disordered" evidence="2">
    <location>
        <begin position="139"/>
        <end position="165"/>
    </location>
</feature>
<dbReference type="Proteomes" id="UP000008549">
    <property type="component" value="Unassembled WGS sequence"/>
</dbReference>
<reference evidence="3 4" key="2">
    <citation type="journal article" date="2011" name="PLoS Genet.">
        <title>Caenorhabditis briggsae recombinant inbred line genotypes reveal inter-strain incompatibility and the evolution of recombination.</title>
        <authorList>
            <person name="Ross J.A."/>
            <person name="Koboldt D.C."/>
            <person name="Staisch J.E."/>
            <person name="Chamberlin H.M."/>
            <person name="Gupta B.P."/>
            <person name="Miller R.D."/>
            <person name="Baird S.E."/>
            <person name="Haag E.S."/>
        </authorList>
    </citation>
    <scope>NUCLEOTIDE SEQUENCE [LARGE SCALE GENOMIC DNA]</scope>
    <source>
        <strain evidence="3 4">AF16</strain>
    </source>
</reference>
<organism evidence="3 4">
    <name type="scientific">Caenorhabditis briggsae</name>
    <dbReference type="NCBI Taxonomy" id="6238"/>
    <lineage>
        <taxon>Eukaryota</taxon>
        <taxon>Metazoa</taxon>
        <taxon>Ecdysozoa</taxon>
        <taxon>Nematoda</taxon>
        <taxon>Chromadorea</taxon>
        <taxon>Rhabditida</taxon>
        <taxon>Rhabditina</taxon>
        <taxon>Rhabditomorpha</taxon>
        <taxon>Rhabditoidea</taxon>
        <taxon>Rhabditidae</taxon>
        <taxon>Peloderinae</taxon>
        <taxon>Caenorhabditis</taxon>
    </lineage>
</organism>
<sequence>MSWSFFFKSLKNMDSETDTDTISFSEVSRENYKSPESSDCEGYATPLASSLTDIPQSLTIDVPEDTMDSGERTPVSTQAISPPVVKQIIYLQKPKILVMTQREIVDESSEEEFYDVDDVQIRDVAQQLLNGVDDVIDERPDTPIVEEESETHMETEDMLTEEEEERLTPILVKVISDSEALNDTDQGPENQADVLQDSENQEADQEEHEKPQGNQQKTLEDPEFLDELEIEIEMESEEEQNQFLEVLTSDVDQGNVMDVLEPIEASAIVLEMEPELLSATEVEADISEIVEAAADPASTKVDSVRSASEVEAVLLPPVKIAADIPEKVNLSSDVPELVTDQKESPELPIHTKLPEHHEAEILKTDNAPIVHTSFETCDNSNSETANNVITTSAECVHNSQTVPEKQVGVLVEKFEELAKGVRDSLGQAENVKKCFQALVLTDLKLEDNLEVQQTFQTPEVEDVENVVQEIQEPSSPVSLVPDRPELCLEEMPDSFSEIVVAQTPTASEQPPTINQEIEAVVILNEVKTSSPSDDDVLSTHKPVKVDFDGYSSGREESLSSSTSSESFEFAEPVFTVLDEHKQALRNSIIERYPSNETDEDDSDSVDEYDDGLLAVQQISAEVEQLVAACNSFGRDEEQQMSAYLVGKKMAAEKKRKSAMDMAAVTSTNTWSSSCHHDQTVQTDNDSLILVDRHLPEVMESLQVEIDKLQADLDKVKNGEKELLKINAKLKEDLEESQQTIDGIEVEAEQQYTELTGEIDELCEIVQKKDQELAMLKERIANLSMNEANLRDDVDTQRMIGQRQKEIIESLREELDTITKKLSDVTKLRDKAIEEVTVLKMKNMERDRFLSREAQMSMEIEDLQRELNKQKLILNQTSMAKLADTFDRKVLHLENELRERDMLICKQNQIINSHRKSPTGSVMTSRKMQPRASVLAASGNSPSAGSSSESFQQGLDAESKEALFNFIMSNDRHNQLANIYNIGRILDLTPQEERTLERHLTKDRYVV</sequence>
<accession>A8WRI7</accession>
<evidence type="ECO:0000313" key="4">
    <source>
        <dbReference type="Proteomes" id="UP000008549"/>
    </source>
</evidence>
<dbReference type="AlphaFoldDB" id="A8WRI7"/>
<dbReference type="WormBase" id="CBG01895a">
    <property type="protein sequence ID" value="CBP45534"/>
    <property type="gene ID" value="WBGene00025065"/>
</dbReference>
<feature type="compositionally biased region" description="Polar residues" evidence="2">
    <location>
        <begin position="913"/>
        <end position="926"/>
    </location>
</feature>
<feature type="compositionally biased region" description="Low complexity" evidence="2">
    <location>
        <begin position="935"/>
        <end position="949"/>
    </location>
</feature>
<keyword evidence="1" id="KW-0175">Coiled coil</keyword>
<dbReference type="EMBL" id="HE601451">
    <property type="protein sequence ID" value="CAP23095.2"/>
    <property type="molecule type" value="Genomic_DNA"/>
</dbReference>
<name>A8WRI7_CAEBR</name>
<feature type="compositionally biased region" description="Acidic residues" evidence="2">
    <location>
        <begin position="156"/>
        <end position="165"/>
    </location>
</feature>
<evidence type="ECO:0000313" key="5">
    <source>
        <dbReference type="WormBase" id="CBG01895a"/>
    </source>
</evidence>
<dbReference type="OMA" id="LVMTQRE"/>
<dbReference type="eggNOG" id="ENOG502SWRA">
    <property type="taxonomic scope" value="Eukaryota"/>
</dbReference>
<evidence type="ECO:0000256" key="1">
    <source>
        <dbReference type="SAM" id="Coils"/>
    </source>
</evidence>
<evidence type="ECO:0000313" key="3">
    <source>
        <dbReference type="EMBL" id="CAP23095.2"/>
    </source>
</evidence>
<feature type="region of interest" description="Disordered" evidence="2">
    <location>
        <begin position="913"/>
        <end position="951"/>
    </location>
</feature>
<dbReference type="GeneID" id="8585699"/>
<keyword evidence="4" id="KW-1185">Reference proteome</keyword>
<gene>
    <name evidence="3 5" type="ORF">CBG01895</name>
    <name evidence="3" type="ORF">CBG_01895</name>
</gene>
<dbReference type="KEGG" id="cbr:CBG_01895"/>
<dbReference type="HOGENOM" id="CLU_307000_0_0_1"/>
<dbReference type="CTD" id="8585699"/>
<proteinExistence type="predicted"/>
<feature type="region of interest" description="Disordered" evidence="2">
    <location>
        <begin position="197"/>
        <end position="221"/>
    </location>
</feature>
<protein>
    <submittedName>
        <fullName evidence="3">Protein CBG01895</fullName>
    </submittedName>
</protein>
<evidence type="ECO:0000256" key="2">
    <source>
        <dbReference type="SAM" id="MobiDB-lite"/>
    </source>
</evidence>